<dbReference type="OrthoDB" id="3174166at2"/>
<dbReference type="CDD" id="cd20335">
    <property type="entry name" value="BRcat_RBR"/>
    <property type="match status" value="1"/>
</dbReference>
<protein>
    <recommendedName>
        <fullName evidence="4">Zn-finger containing protein</fullName>
    </recommendedName>
</protein>
<evidence type="ECO:0008006" key="4">
    <source>
        <dbReference type="Google" id="ProtNLM"/>
    </source>
</evidence>
<keyword evidence="3" id="KW-1185">Reference proteome</keyword>
<evidence type="ECO:0000313" key="3">
    <source>
        <dbReference type="Proteomes" id="UP000184251"/>
    </source>
</evidence>
<keyword evidence="1" id="KW-0812">Transmembrane</keyword>
<evidence type="ECO:0000256" key="1">
    <source>
        <dbReference type="SAM" id="Phobius"/>
    </source>
</evidence>
<name>A0A1M4YT09_9FIRM</name>
<evidence type="ECO:0000313" key="2">
    <source>
        <dbReference type="EMBL" id="SHF08891.1"/>
    </source>
</evidence>
<keyword evidence="1" id="KW-0472">Membrane</keyword>
<dbReference type="Proteomes" id="UP000184251">
    <property type="component" value="Unassembled WGS sequence"/>
</dbReference>
<reference evidence="2 3" key="1">
    <citation type="submission" date="2016-11" db="EMBL/GenBank/DDBJ databases">
        <authorList>
            <person name="Jaros S."/>
            <person name="Januszkiewicz K."/>
            <person name="Wedrychowicz H."/>
        </authorList>
    </citation>
    <scope>NUCLEOTIDE SEQUENCE [LARGE SCALE GENOMIC DNA]</scope>
    <source>
        <strain evidence="2 3">DSM 14828</strain>
    </source>
</reference>
<gene>
    <name evidence="2" type="ORF">SAMN02746064_01843</name>
</gene>
<organism evidence="2 3">
    <name type="scientific">Alkalibacter saccharofermentans DSM 14828</name>
    <dbReference type="NCBI Taxonomy" id="1120975"/>
    <lineage>
        <taxon>Bacteria</taxon>
        <taxon>Bacillati</taxon>
        <taxon>Bacillota</taxon>
        <taxon>Clostridia</taxon>
        <taxon>Eubacteriales</taxon>
        <taxon>Eubacteriaceae</taxon>
        <taxon>Alkalibacter</taxon>
    </lineage>
</organism>
<keyword evidence="1" id="KW-1133">Transmembrane helix</keyword>
<sequence length="130" mass="15105">MNLIKKFMAGRYGSDQLSVFLLITSIAMTIIGRMTSIGLIASLSYIPLMLVMYRMFSKDIDKRRLENYKFAIAFSPLYSRVHKFKNRIENSKTHKYFKCPTCKTQMRAPKGKSKIRVTCPKCSAKFEKRT</sequence>
<accession>A0A1M4YT09</accession>
<feature type="transmembrane region" description="Helical" evidence="1">
    <location>
        <begin position="37"/>
        <end position="56"/>
    </location>
</feature>
<dbReference type="EMBL" id="FQTU01000014">
    <property type="protein sequence ID" value="SHF08891.1"/>
    <property type="molecule type" value="Genomic_DNA"/>
</dbReference>
<dbReference type="AlphaFoldDB" id="A0A1M4YT09"/>
<proteinExistence type="predicted"/>
<dbReference type="RefSeq" id="WP_073271298.1">
    <property type="nucleotide sequence ID" value="NZ_FQTU01000014.1"/>
</dbReference>
<dbReference type="STRING" id="1120975.SAMN02746064_01843"/>
<feature type="transmembrane region" description="Helical" evidence="1">
    <location>
        <begin position="12"/>
        <end position="31"/>
    </location>
</feature>